<evidence type="ECO:0000259" key="2">
    <source>
        <dbReference type="PROSITE" id="PS50943"/>
    </source>
</evidence>
<dbReference type="SMART" id="SM00530">
    <property type="entry name" value="HTH_XRE"/>
    <property type="match status" value="1"/>
</dbReference>
<keyword evidence="1" id="KW-0238">DNA-binding</keyword>
<dbReference type="RefSeq" id="WP_151966347.1">
    <property type="nucleotide sequence ID" value="NZ_AP019860.1"/>
</dbReference>
<organism evidence="3 4">
    <name type="scientific">Uabimicrobium amorphum</name>
    <dbReference type="NCBI Taxonomy" id="2596890"/>
    <lineage>
        <taxon>Bacteria</taxon>
        <taxon>Pseudomonadati</taxon>
        <taxon>Planctomycetota</taxon>
        <taxon>Candidatus Uabimicrobiia</taxon>
        <taxon>Candidatus Uabimicrobiales</taxon>
        <taxon>Candidatus Uabimicrobiaceae</taxon>
        <taxon>Candidatus Uabimicrobium</taxon>
    </lineage>
</organism>
<proteinExistence type="predicted"/>
<accession>A0A5S9F2G7</accession>
<dbReference type="Proteomes" id="UP000326354">
    <property type="component" value="Chromosome"/>
</dbReference>
<dbReference type="Gene3D" id="1.10.260.40">
    <property type="entry name" value="lambda repressor-like DNA-binding domains"/>
    <property type="match status" value="1"/>
</dbReference>
<evidence type="ECO:0000313" key="4">
    <source>
        <dbReference type="Proteomes" id="UP000326354"/>
    </source>
</evidence>
<dbReference type="OrthoDB" id="9813152at2"/>
<dbReference type="KEGG" id="uam:UABAM_00435"/>
<dbReference type="PANTHER" id="PTHR46558">
    <property type="entry name" value="TRACRIPTIONAL REGULATORY PROTEIN-RELATED-RELATED"/>
    <property type="match status" value="1"/>
</dbReference>
<dbReference type="Pfam" id="PF01381">
    <property type="entry name" value="HTH_3"/>
    <property type="match status" value="1"/>
</dbReference>
<protein>
    <submittedName>
        <fullName evidence="3">Transcriptional regulator</fullName>
    </submittedName>
</protein>
<dbReference type="CDD" id="cd00093">
    <property type="entry name" value="HTH_XRE"/>
    <property type="match status" value="1"/>
</dbReference>
<reference evidence="3 4" key="1">
    <citation type="submission" date="2019-08" db="EMBL/GenBank/DDBJ databases">
        <title>Complete genome sequence of Candidatus Uab amorphum.</title>
        <authorList>
            <person name="Shiratori T."/>
            <person name="Suzuki S."/>
            <person name="Kakizawa Y."/>
            <person name="Ishida K."/>
        </authorList>
    </citation>
    <scope>NUCLEOTIDE SEQUENCE [LARGE SCALE GENOMIC DNA]</scope>
    <source>
        <strain evidence="3 4">SRT547</strain>
    </source>
</reference>
<dbReference type="PANTHER" id="PTHR46558:SF11">
    <property type="entry name" value="HTH-TYPE TRANSCRIPTIONAL REGULATOR XRE"/>
    <property type="match status" value="1"/>
</dbReference>
<dbReference type="InterPro" id="IPR010982">
    <property type="entry name" value="Lambda_DNA-bd_dom_sf"/>
</dbReference>
<gene>
    <name evidence="3" type="ORF">UABAM_00435</name>
</gene>
<feature type="domain" description="HTH cro/C1-type" evidence="2">
    <location>
        <begin position="11"/>
        <end position="65"/>
    </location>
</feature>
<evidence type="ECO:0000313" key="3">
    <source>
        <dbReference type="EMBL" id="BBM82092.1"/>
    </source>
</evidence>
<dbReference type="InterPro" id="IPR001387">
    <property type="entry name" value="Cro/C1-type_HTH"/>
</dbReference>
<evidence type="ECO:0000256" key="1">
    <source>
        <dbReference type="ARBA" id="ARBA00023125"/>
    </source>
</evidence>
<dbReference type="EMBL" id="AP019860">
    <property type="protein sequence ID" value="BBM82092.1"/>
    <property type="molecule type" value="Genomic_DNA"/>
</dbReference>
<sequence length="81" mass="9341">MDIKKIIGLKILTLRRFHNMKQIELANRLGCGQQCVSGWESGRNMVTIDQLVKICRIFGVSWDFFNPSTPITLEPTDNKKF</sequence>
<dbReference type="PROSITE" id="PS50943">
    <property type="entry name" value="HTH_CROC1"/>
    <property type="match status" value="1"/>
</dbReference>
<dbReference type="SUPFAM" id="SSF47413">
    <property type="entry name" value="lambda repressor-like DNA-binding domains"/>
    <property type="match status" value="1"/>
</dbReference>
<dbReference type="AlphaFoldDB" id="A0A5S9F2G7"/>
<name>A0A5S9F2G7_UABAM</name>
<dbReference type="GO" id="GO:0003677">
    <property type="term" value="F:DNA binding"/>
    <property type="evidence" value="ECO:0007669"/>
    <property type="project" value="UniProtKB-KW"/>
</dbReference>
<keyword evidence="4" id="KW-1185">Reference proteome</keyword>